<dbReference type="CDD" id="cd09272">
    <property type="entry name" value="RNase_HI_RT_Ty1"/>
    <property type="match status" value="1"/>
</dbReference>
<comment type="caution">
    <text evidence="1">The sequence shown here is derived from an EMBL/GenBank/DDBJ whole genome shotgun (WGS) entry which is preliminary data.</text>
</comment>
<evidence type="ECO:0000313" key="1">
    <source>
        <dbReference type="EMBL" id="MBW0591530.1"/>
    </source>
</evidence>
<protein>
    <submittedName>
        <fullName evidence="1">Uncharacterized protein</fullName>
    </submittedName>
</protein>
<reference evidence="1" key="1">
    <citation type="submission" date="2021-03" db="EMBL/GenBank/DDBJ databases">
        <title>Draft genome sequence of rust myrtle Austropuccinia psidii MF-1, a brazilian biotype.</title>
        <authorList>
            <person name="Quecine M.C."/>
            <person name="Pachon D.M.R."/>
            <person name="Bonatelli M.L."/>
            <person name="Correr F.H."/>
            <person name="Franceschini L.M."/>
            <person name="Leite T.F."/>
            <person name="Margarido G.R.A."/>
            <person name="Almeida C.A."/>
            <person name="Ferrarezi J.A."/>
            <person name="Labate C.A."/>
        </authorList>
    </citation>
    <scope>NUCLEOTIDE SEQUENCE</scope>
    <source>
        <strain evidence="1">MF-1</strain>
    </source>
</reference>
<dbReference type="PANTHER" id="PTHR11439">
    <property type="entry name" value="GAG-POL-RELATED RETROTRANSPOSON"/>
    <property type="match status" value="1"/>
</dbReference>
<dbReference type="EMBL" id="AVOT02143606">
    <property type="protein sequence ID" value="MBW0591530.1"/>
    <property type="molecule type" value="Genomic_DNA"/>
</dbReference>
<accession>A0A9Q3QBR3</accession>
<dbReference type="OrthoDB" id="3344688at2759"/>
<keyword evidence="2" id="KW-1185">Reference proteome</keyword>
<proteinExistence type="predicted"/>
<sequence length="146" mass="16806">MQHWKAFLHVLKYLKVTSDVGLTYQTNLTKLPVTYSRANWGNCRVTRWSTTGYPILFHNNLVTWKTIKKPTVSISSAEAEHRSLTDLISELLWFKKFIEEINILTMKIAILVHEDSQGCINTANSDGNTNTHCMNKLIYNCTLCQK</sequence>
<gene>
    <name evidence="1" type="ORF">O181_131245</name>
</gene>
<dbReference type="Proteomes" id="UP000765509">
    <property type="component" value="Unassembled WGS sequence"/>
</dbReference>
<dbReference type="AlphaFoldDB" id="A0A9Q3QBR3"/>
<name>A0A9Q3QBR3_9BASI</name>
<organism evidence="1 2">
    <name type="scientific">Austropuccinia psidii MF-1</name>
    <dbReference type="NCBI Taxonomy" id="1389203"/>
    <lineage>
        <taxon>Eukaryota</taxon>
        <taxon>Fungi</taxon>
        <taxon>Dikarya</taxon>
        <taxon>Basidiomycota</taxon>
        <taxon>Pucciniomycotina</taxon>
        <taxon>Pucciniomycetes</taxon>
        <taxon>Pucciniales</taxon>
        <taxon>Sphaerophragmiaceae</taxon>
        <taxon>Austropuccinia</taxon>
    </lineage>
</organism>
<evidence type="ECO:0000313" key="2">
    <source>
        <dbReference type="Proteomes" id="UP000765509"/>
    </source>
</evidence>
<dbReference type="PANTHER" id="PTHR11439:SF463">
    <property type="entry name" value="REVERSE TRANSCRIPTASE TY1_COPIA-TYPE DOMAIN-CONTAINING PROTEIN"/>
    <property type="match status" value="1"/>
</dbReference>